<feature type="transmembrane region" description="Helical" evidence="1">
    <location>
        <begin position="297"/>
        <end position="317"/>
    </location>
</feature>
<gene>
    <name evidence="3" type="ORF">A0H81_04384</name>
</gene>
<accession>A0A1C7MGG6</accession>
<dbReference type="OrthoDB" id="2017365at2759"/>
<keyword evidence="1" id="KW-0472">Membrane</keyword>
<name>A0A1C7MGG6_GRIFR</name>
<dbReference type="AlphaFoldDB" id="A0A1C7MGG6"/>
<keyword evidence="2" id="KW-0732">Signal</keyword>
<keyword evidence="4" id="KW-1185">Reference proteome</keyword>
<keyword evidence="1" id="KW-0812">Transmembrane</keyword>
<proteinExistence type="predicted"/>
<feature type="transmembrane region" description="Helical" evidence="1">
    <location>
        <begin position="329"/>
        <end position="352"/>
    </location>
</feature>
<evidence type="ECO:0000256" key="1">
    <source>
        <dbReference type="SAM" id="Phobius"/>
    </source>
</evidence>
<feature type="signal peptide" evidence="2">
    <location>
        <begin position="1"/>
        <end position="19"/>
    </location>
</feature>
<keyword evidence="1" id="KW-1133">Transmembrane helix</keyword>
<evidence type="ECO:0000256" key="2">
    <source>
        <dbReference type="SAM" id="SignalP"/>
    </source>
</evidence>
<evidence type="ECO:0000313" key="4">
    <source>
        <dbReference type="Proteomes" id="UP000092993"/>
    </source>
</evidence>
<organism evidence="3 4">
    <name type="scientific">Grifola frondosa</name>
    <name type="common">Maitake</name>
    <name type="synonym">Polyporus frondosus</name>
    <dbReference type="NCBI Taxonomy" id="5627"/>
    <lineage>
        <taxon>Eukaryota</taxon>
        <taxon>Fungi</taxon>
        <taxon>Dikarya</taxon>
        <taxon>Basidiomycota</taxon>
        <taxon>Agaricomycotina</taxon>
        <taxon>Agaricomycetes</taxon>
        <taxon>Polyporales</taxon>
        <taxon>Grifolaceae</taxon>
        <taxon>Grifola</taxon>
    </lineage>
</organism>
<feature type="chain" id="PRO_5008889119" evidence="2">
    <location>
        <begin position="20"/>
        <end position="390"/>
    </location>
</feature>
<dbReference type="CDD" id="cd12148">
    <property type="entry name" value="fungal_TF_MHR"/>
    <property type="match status" value="1"/>
</dbReference>
<dbReference type="STRING" id="5627.A0A1C7MGG6"/>
<dbReference type="EMBL" id="LUGG01000004">
    <property type="protein sequence ID" value="OBZ75707.1"/>
    <property type="molecule type" value="Genomic_DNA"/>
</dbReference>
<dbReference type="Proteomes" id="UP000092993">
    <property type="component" value="Unassembled WGS sequence"/>
</dbReference>
<sequence>MRRRVMFLSSLGQLGLSFSAQKLQAIVLGDHSNPTVPPVLIHVAQLMGCVLWRYKNESNKYSASEALQLHHVSQAMLQTREPWTLVEVHIVLAVYQFTQHQLYDARDYVEKAVHVVQQHNLHFPLVEPTDEVEEQLCALSQLLALDKTTSAVLNVPTLLDMEYEQRFATIPFFYPSISRNNLAILRARSALIMHQTRKLSAKYTAIFCSDRGLCDDYWALLHEATDHIANLHPLIMRASFQHDDEYCIGLKICLIIALTASAELYRIAPKSHSDSRQKCLDVLQEIMGMYRISDDTFFIIMEPILGICWMILANVVLEEERYALTKAASLYWSVVRGEIIGCVYRVVVLFPYMAPSIYMMKDIVQKSSKGITDERGRISGSAQVAEVYSS</sequence>
<protein>
    <submittedName>
        <fullName evidence="3">Uncharacterized protein</fullName>
    </submittedName>
</protein>
<reference evidence="3 4" key="1">
    <citation type="submission" date="2016-03" db="EMBL/GenBank/DDBJ databases">
        <title>Whole genome sequencing of Grifola frondosa 9006-11.</title>
        <authorList>
            <person name="Min B."/>
            <person name="Park H."/>
            <person name="Kim J.-G."/>
            <person name="Cho H."/>
            <person name="Oh Y.-L."/>
            <person name="Kong W.-S."/>
            <person name="Choi I.-G."/>
        </authorList>
    </citation>
    <scope>NUCLEOTIDE SEQUENCE [LARGE SCALE GENOMIC DNA]</scope>
    <source>
        <strain evidence="3 4">9006-11</strain>
    </source>
</reference>
<evidence type="ECO:0000313" key="3">
    <source>
        <dbReference type="EMBL" id="OBZ75707.1"/>
    </source>
</evidence>
<comment type="caution">
    <text evidence="3">The sequence shown here is derived from an EMBL/GenBank/DDBJ whole genome shotgun (WGS) entry which is preliminary data.</text>
</comment>